<evidence type="ECO:0000313" key="8">
    <source>
        <dbReference type="EMBL" id="KAH3658899.1"/>
    </source>
</evidence>
<proteinExistence type="inferred from homology"/>
<feature type="region of interest" description="Disordered" evidence="7">
    <location>
        <begin position="480"/>
        <end position="515"/>
    </location>
</feature>
<dbReference type="GO" id="GO:0005732">
    <property type="term" value="C:sno(s)RNA-containing ribonucleoprotein complex"/>
    <property type="evidence" value="ECO:0007669"/>
    <property type="project" value="InterPro"/>
</dbReference>
<evidence type="ECO:0000256" key="7">
    <source>
        <dbReference type="SAM" id="MobiDB-lite"/>
    </source>
</evidence>
<accession>A0A1B7SQP9</accession>
<keyword evidence="3" id="KW-0698">rRNA processing</keyword>
<reference evidence="8" key="1">
    <citation type="journal article" date="2021" name="Open Biol.">
        <title>Shared evolutionary footprints suggest mitochondrial oxidative damage underlies multiple complex I losses in fungi.</title>
        <authorList>
            <person name="Schikora-Tamarit M.A."/>
            <person name="Marcet-Houben M."/>
            <person name="Nosek J."/>
            <person name="Gabaldon T."/>
        </authorList>
    </citation>
    <scope>NUCLEOTIDE SEQUENCE</scope>
    <source>
        <strain evidence="8">NCAIM Y.01608</strain>
    </source>
</reference>
<dbReference type="GO" id="GO:0000480">
    <property type="term" value="P:endonucleolytic cleavage in 5'-ETS of tricistronic rRNA transcript (SSU-rRNA, 5.8S rRNA, LSU-rRNA)"/>
    <property type="evidence" value="ECO:0007669"/>
    <property type="project" value="EnsemblFungi"/>
</dbReference>
<dbReference type="GO" id="GO:0000447">
    <property type="term" value="P:endonucleolytic cleavage in ITS1 to separate SSU-rRNA from 5.8S rRNA and LSU-rRNA from tricistronic rRNA transcript (SSU-rRNA, 5.8S rRNA, LSU-rRNA)"/>
    <property type="evidence" value="ECO:0007669"/>
    <property type="project" value="EnsemblFungi"/>
</dbReference>
<feature type="region of interest" description="Disordered" evidence="7">
    <location>
        <begin position="72"/>
        <end position="164"/>
    </location>
</feature>
<evidence type="ECO:0000313" key="9">
    <source>
        <dbReference type="Proteomes" id="UP000788993"/>
    </source>
</evidence>
<dbReference type="PIRSF" id="PIRSF017300">
    <property type="entry name" value="snoRNP_Mpp10"/>
    <property type="match status" value="1"/>
</dbReference>
<comment type="similarity">
    <text evidence="6">Belongs to the MPP10 family.</text>
</comment>
<feature type="compositionally biased region" description="Acidic residues" evidence="7">
    <location>
        <begin position="79"/>
        <end position="99"/>
    </location>
</feature>
<evidence type="ECO:0000256" key="3">
    <source>
        <dbReference type="ARBA" id="ARBA00022552"/>
    </source>
</evidence>
<keyword evidence="4" id="KW-0539">Nucleus</keyword>
<dbReference type="Pfam" id="PF04006">
    <property type="entry name" value="Mpp10"/>
    <property type="match status" value="1"/>
</dbReference>
<keyword evidence="5" id="KW-0687">Ribonucleoprotein</keyword>
<dbReference type="PANTHER" id="PTHR17039">
    <property type="entry name" value="U3 SMALL NUCLEOLAR RIBONUCLEOPROTEIN PROTEIN MPP10"/>
    <property type="match status" value="1"/>
</dbReference>
<feature type="compositionally biased region" description="Acidic residues" evidence="7">
    <location>
        <begin position="107"/>
        <end position="147"/>
    </location>
</feature>
<evidence type="ECO:0000256" key="4">
    <source>
        <dbReference type="ARBA" id="ARBA00023242"/>
    </source>
</evidence>
<dbReference type="OrthoDB" id="445326at2759"/>
<dbReference type="InterPro" id="IPR012173">
    <property type="entry name" value="Mpp10"/>
</dbReference>
<dbReference type="RefSeq" id="XP_018213478.1">
    <property type="nucleotide sequence ID" value="XM_018353720.1"/>
</dbReference>
<dbReference type="GO" id="GO:0000472">
    <property type="term" value="P:endonucleolytic cleavage to generate mature 5'-end of SSU-rRNA from (SSU-rRNA, 5.8S rRNA, LSU-rRNA)"/>
    <property type="evidence" value="ECO:0007669"/>
    <property type="project" value="EnsemblFungi"/>
</dbReference>
<evidence type="ECO:0000256" key="6">
    <source>
        <dbReference type="ARBA" id="ARBA00029455"/>
    </source>
</evidence>
<reference evidence="8" key="2">
    <citation type="submission" date="2021-01" db="EMBL/GenBank/DDBJ databases">
        <authorList>
            <person name="Schikora-Tamarit M.A."/>
        </authorList>
    </citation>
    <scope>NUCLEOTIDE SEQUENCE</scope>
    <source>
        <strain evidence="8">NCAIM Y.01608</strain>
    </source>
</reference>
<keyword evidence="2" id="KW-0690">Ribosome biogenesis</keyword>
<dbReference type="GO" id="GO:0034457">
    <property type="term" value="C:Mpp10 complex"/>
    <property type="evidence" value="ECO:0007669"/>
    <property type="project" value="EnsemblFungi"/>
</dbReference>
<dbReference type="PANTHER" id="PTHR17039:SF0">
    <property type="entry name" value="U3 SMALL NUCLEOLAR RIBONUCLEOPROTEIN PROTEIN MPP10"/>
    <property type="match status" value="1"/>
</dbReference>
<feature type="compositionally biased region" description="Basic residues" evidence="7">
    <location>
        <begin position="506"/>
        <end position="515"/>
    </location>
</feature>
<sequence>MSLLEKLADDPRQVVISGLDENKLLEEAKQIIDPITKAHSVLDEIYVDGLTPSQVWGQVKLVVEGVNEEIWSDKWEDVKSDDEEVSASESDQNTEDQDVGEQKVEDGAEDESEDSAESEEVYESAQEGDELGSDEEFYGDAGDEDRNDSDSSVDVAPPKDAFGLNDQFFSIDDFNKQIMAMEENQSEVDLDVEESSDEEMYHYDDFFKPQVEEKQTAEQKKEKKSKQSKAVSFDLGEDDYDAAFDSVMADFNNSDQQLSTFEKQQLQLQKEIQALEAEAVKEKAWQMKGEVQAKNREADALLDEELEFDRAAKPVPVITQETTETIEDIIKRRIRDQKFDELQKRVVSELADFRPSKKVEVSEEKSTKSLAELYEDEYLGKQTDAASAELKQAHDEITALVDKLNYQLDSLCSAHFVPKPKERQLEVKVQTSTISMEDAQPLTMSDAQTLAPQEVYKPVSKVEKDEVRLKSGVVMAKAELSREEKQRLRRAKKRKQHNERKDESKKKRVVKVGQV</sequence>
<feature type="compositionally biased region" description="Basic residues" evidence="7">
    <location>
        <begin position="487"/>
        <end position="498"/>
    </location>
</feature>
<protein>
    <submittedName>
        <fullName evidence="8">Uncharacterized protein</fullName>
    </submittedName>
</protein>
<dbReference type="Proteomes" id="UP000788993">
    <property type="component" value="Unassembled WGS sequence"/>
</dbReference>
<organism evidence="8 9">
    <name type="scientific">Ogataea polymorpha</name>
    <dbReference type="NCBI Taxonomy" id="460523"/>
    <lineage>
        <taxon>Eukaryota</taxon>
        <taxon>Fungi</taxon>
        <taxon>Dikarya</taxon>
        <taxon>Ascomycota</taxon>
        <taxon>Saccharomycotina</taxon>
        <taxon>Pichiomycetes</taxon>
        <taxon>Pichiales</taxon>
        <taxon>Pichiaceae</taxon>
        <taxon>Ogataea</taxon>
    </lineage>
</organism>
<dbReference type="AlphaFoldDB" id="A0A1B7SQP9"/>
<keyword evidence="9" id="KW-1185">Reference proteome</keyword>
<evidence type="ECO:0000256" key="1">
    <source>
        <dbReference type="ARBA" id="ARBA00004604"/>
    </source>
</evidence>
<comment type="caution">
    <text evidence="8">The sequence shown here is derived from an EMBL/GenBank/DDBJ whole genome shotgun (WGS) entry which is preliminary data.</text>
</comment>
<dbReference type="GO" id="GO:0042802">
    <property type="term" value="F:identical protein binding"/>
    <property type="evidence" value="ECO:0007669"/>
    <property type="project" value="EnsemblFungi"/>
</dbReference>
<dbReference type="GO" id="GO:0032040">
    <property type="term" value="C:small-subunit processome"/>
    <property type="evidence" value="ECO:0007669"/>
    <property type="project" value="EnsemblFungi"/>
</dbReference>
<name>A0A1B7SQP9_9ASCO</name>
<gene>
    <name evidence="8" type="ORF">OGATHE_006625</name>
</gene>
<dbReference type="EMBL" id="JAEUBD010001571">
    <property type="protein sequence ID" value="KAH3658899.1"/>
    <property type="molecule type" value="Genomic_DNA"/>
</dbReference>
<evidence type="ECO:0000256" key="5">
    <source>
        <dbReference type="ARBA" id="ARBA00023274"/>
    </source>
</evidence>
<evidence type="ECO:0000256" key="2">
    <source>
        <dbReference type="ARBA" id="ARBA00022517"/>
    </source>
</evidence>
<comment type="subcellular location">
    <subcellularLocation>
        <location evidence="1">Nucleus</location>
        <location evidence="1">Nucleolus</location>
    </subcellularLocation>
</comment>